<feature type="domain" description="DUF4214" evidence="2">
    <location>
        <begin position="30"/>
        <end position="79"/>
    </location>
</feature>
<proteinExistence type="predicted"/>
<dbReference type="SUPFAM" id="SSF53756">
    <property type="entry name" value="UDP-Glycosyltransferase/glycogen phosphorylase"/>
    <property type="match status" value="1"/>
</dbReference>
<organism evidence="3 4">
    <name type="scientific">Paenibacillus glycanilyticus</name>
    <dbReference type="NCBI Taxonomy" id="126569"/>
    <lineage>
        <taxon>Bacteria</taxon>
        <taxon>Bacillati</taxon>
        <taxon>Bacillota</taxon>
        <taxon>Bacilli</taxon>
        <taxon>Bacillales</taxon>
        <taxon>Paenibacillaceae</taxon>
        <taxon>Paenibacillus</taxon>
    </lineage>
</organism>
<dbReference type="Pfam" id="PF13946">
    <property type="entry name" value="DUF4214"/>
    <property type="match status" value="1"/>
</dbReference>
<dbReference type="Pfam" id="PF00534">
    <property type="entry name" value="Glycos_transf_1"/>
    <property type="match status" value="1"/>
</dbReference>
<dbReference type="PANTHER" id="PTHR46401:SF8">
    <property type="entry name" value="BLL6006 PROTEIN"/>
    <property type="match status" value="1"/>
</dbReference>
<sequence>MRLRKKNATVQESLAEGNRIIDWYHTIFKLNSEDFVWEMYRQILQREPDPTGFYLNKNNIDAGKPRTAVVASLIQSDEAGEILSRKPSGQRNTTAFKLQSLFALWELEFLHGIYIQLLGRLPDEASVKRAAESMRQGVSRQTFIAQILLSAEMQGLLAHGVPASNPDISGRSSNQNIGIFLNFVVQVALDGEGIGRFIVRLTEGLLLLEKNYILHIATTDVNQREMEQTFAQLQAEFQGRIHLYHSDSMDTINRTVPADTWIVPYVGMGLAQYLQKPYLVCLHDLVYLHLPELYAKDMEHFQHVHAIAEKITANAAMVVFNSEFIRNHEGLTFLRLPVHKTEVVRFAAPYEEYTSIGVIAEYDFRTQYNLHGPYIAFPSVARLHKNHHRLIDAFHRYRLTQQGRLSGLQLVFTDELGYRPNQPEIAEALNAIADPQIRESIRFVGRIPSIHLPSLYKYAEGIVVPTLFEGSCPFPILESLIMDTPVSFGRLAVVQEVVADMSNFATFDPLDPLEMSHAIERLMINGKSVAPVQKAAFGDLLHRSWRSVAEEYSSIIDRLA</sequence>
<reference evidence="3 4" key="1">
    <citation type="submission" date="2023-05" db="EMBL/GenBank/DDBJ databases">
        <title>Draft genome of Paenibacillus sp. CCS26.</title>
        <authorList>
            <person name="Akita H."/>
            <person name="Shinto Y."/>
            <person name="Kimura Z."/>
        </authorList>
    </citation>
    <scope>NUCLEOTIDE SEQUENCE [LARGE SCALE GENOMIC DNA]</scope>
    <source>
        <strain evidence="3 4">CCS26</strain>
    </source>
</reference>
<evidence type="ECO:0000259" key="2">
    <source>
        <dbReference type="Pfam" id="PF13946"/>
    </source>
</evidence>
<protein>
    <submittedName>
        <fullName evidence="3">Uncharacterized protein</fullName>
    </submittedName>
</protein>
<dbReference type="Proteomes" id="UP001285921">
    <property type="component" value="Unassembled WGS sequence"/>
</dbReference>
<name>A0ABQ6NGH8_9BACL</name>
<dbReference type="EMBL" id="BTCL01000001">
    <property type="protein sequence ID" value="GMK43312.1"/>
    <property type="molecule type" value="Genomic_DNA"/>
</dbReference>
<dbReference type="InterPro" id="IPR001296">
    <property type="entry name" value="Glyco_trans_1"/>
</dbReference>
<keyword evidence="4" id="KW-1185">Reference proteome</keyword>
<gene>
    <name evidence="3" type="ORF">PghCCS26_04390</name>
</gene>
<dbReference type="Gene3D" id="3.40.50.2000">
    <property type="entry name" value="Glycogen Phosphorylase B"/>
    <property type="match status" value="1"/>
</dbReference>
<feature type="domain" description="Glycosyl transferase family 1" evidence="1">
    <location>
        <begin position="364"/>
        <end position="530"/>
    </location>
</feature>
<dbReference type="RefSeq" id="WP_317978663.1">
    <property type="nucleotide sequence ID" value="NZ_BTCL01000001.1"/>
</dbReference>
<evidence type="ECO:0000313" key="4">
    <source>
        <dbReference type="Proteomes" id="UP001285921"/>
    </source>
</evidence>
<comment type="caution">
    <text evidence="3">The sequence shown here is derived from an EMBL/GenBank/DDBJ whole genome shotgun (WGS) entry which is preliminary data.</text>
</comment>
<dbReference type="InterPro" id="IPR025282">
    <property type="entry name" value="DUF4214"/>
</dbReference>
<accession>A0ABQ6NGH8</accession>
<dbReference type="PANTHER" id="PTHR46401">
    <property type="entry name" value="GLYCOSYLTRANSFERASE WBBK-RELATED"/>
    <property type="match status" value="1"/>
</dbReference>
<evidence type="ECO:0000259" key="1">
    <source>
        <dbReference type="Pfam" id="PF00534"/>
    </source>
</evidence>
<evidence type="ECO:0000313" key="3">
    <source>
        <dbReference type="EMBL" id="GMK43312.1"/>
    </source>
</evidence>